<evidence type="ECO:0000259" key="1">
    <source>
        <dbReference type="Pfam" id="PF01261"/>
    </source>
</evidence>
<dbReference type="AlphaFoldDB" id="A0A1M5AXW8"/>
<dbReference type="RefSeq" id="WP_073344116.1">
    <property type="nucleotide sequence ID" value="NZ_FQVH01000019.1"/>
</dbReference>
<sequence length="287" mass="32621">MKIGLSTYSLSQAIYNNEMDVLDVIQWIADNGGEHVEIAPFGFDLSKNPGLIDAIRKKADDVGIEISNYAIGANFIQKTQEDYENEIKRVMGEVDIAHRLGVKLMRHDVAWRPVSEATVKQLDEDLPKLAEACRRIADYAAQYGITTSVENHGFFIQGSERVQRLIHAVNRPNYKTTLDIGNFLCVDEDPVVAVKKNLPYTSMIHLKDFYYRPFYKNPGEGWFQTANGNFLRGAIVGHGDIDMWNVIKAIKDYGYDGYISIEFEGMEECRKACKIALDNARRIWNEV</sequence>
<feature type="domain" description="Xylose isomerase-like TIM barrel" evidence="1">
    <location>
        <begin position="25"/>
        <end position="267"/>
    </location>
</feature>
<proteinExistence type="predicted"/>
<evidence type="ECO:0000313" key="2">
    <source>
        <dbReference type="EMBL" id="SHF35131.1"/>
    </source>
</evidence>
<dbReference type="PANTHER" id="PTHR12110">
    <property type="entry name" value="HYDROXYPYRUVATE ISOMERASE"/>
    <property type="match status" value="1"/>
</dbReference>
<dbReference type="SUPFAM" id="SSF51658">
    <property type="entry name" value="Xylose isomerase-like"/>
    <property type="match status" value="1"/>
</dbReference>
<dbReference type="InterPro" id="IPR036237">
    <property type="entry name" value="Xyl_isomerase-like_sf"/>
</dbReference>
<protein>
    <submittedName>
        <fullName evidence="2">Sugar phosphate isomerase/epimerase</fullName>
    </submittedName>
</protein>
<accession>A0A1M5AXW8</accession>
<dbReference type="Proteomes" id="UP000184088">
    <property type="component" value="Unassembled WGS sequence"/>
</dbReference>
<dbReference type="OrthoDB" id="256906at2"/>
<dbReference type="EMBL" id="FQVH01000019">
    <property type="protein sequence ID" value="SHF35131.1"/>
    <property type="molecule type" value="Genomic_DNA"/>
</dbReference>
<evidence type="ECO:0000313" key="3">
    <source>
        <dbReference type="Proteomes" id="UP000184088"/>
    </source>
</evidence>
<dbReference type="Pfam" id="PF01261">
    <property type="entry name" value="AP_endonuc_2"/>
    <property type="match status" value="1"/>
</dbReference>
<dbReference type="InterPro" id="IPR013022">
    <property type="entry name" value="Xyl_isomerase-like_TIM-brl"/>
</dbReference>
<dbReference type="STRING" id="1121256.SAMN02746089_01739"/>
<organism evidence="2 3">
    <name type="scientific">Caldanaerobius fijiensis DSM 17918</name>
    <dbReference type="NCBI Taxonomy" id="1121256"/>
    <lineage>
        <taxon>Bacteria</taxon>
        <taxon>Bacillati</taxon>
        <taxon>Bacillota</taxon>
        <taxon>Clostridia</taxon>
        <taxon>Thermoanaerobacterales</taxon>
        <taxon>Thermoanaerobacteraceae</taxon>
        <taxon>Caldanaerobius</taxon>
    </lineage>
</organism>
<name>A0A1M5AXW8_9THEO</name>
<dbReference type="GO" id="GO:0016853">
    <property type="term" value="F:isomerase activity"/>
    <property type="evidence" value="ECO:0007669"/>
    <property type="project" value="UniProtKB-KW"/>
</dbReference>
<gene>
    <name evidence="2" type="ORF">SAMN02746089_01739</name>
</gene>
<dbReference type="InterPro" id="IPR050312">
    <property type="entry name" value="IolE/XylAMocC-like"/>
</dbReference>
<keyword evidence="2" id="KW-0413">Isomerase</keyword>
<dbReference type="PANTHER" id="PTHR12110:SF53">
    <property type="entry name" value="BLR5974 PROTEIN"/>
    <property type="match status" value="1"/>
</dbReference>
<keyword evidence="3" id="KW-1185">Reference proteome</keyword>
<reference evidence="2 3" key="1">
    <citation type="submission" date="2016-11" db="EMBL/GenBank/DDBJ databases">
        <authorList>
            <person name="Jaros S."/>
            <person name="Januszkiewicz K."/>
            <person name="Wedrychowicz H."/>
        </authorList>
    </citation>
    <scope>NUCLEOTIDE SEQUENCE [LARGE SCALE GENOMIC DNA]</scope>
    <source>
        <strain evidence="2 3">DSM 17918</strain>
    </source>
</reference>
<dbReference type="Gene3D" id="3.20.20.150">
    <property type="entry name" value="Divalent-metal-dependent TIM barrel enzymes"/>
    <property type="match status" value="1"/>
</dbReference>